<keyword evidence="3" id="KW-1185">Reference proteome</keyword>
<keyword evidence="2" id="KW-0808">Transferase</keyword>
<dbReference type="InterPro" id="IPR016181">
    <property type="entry name" value="Acyl_CoA_acyltransferase"/>
</dbReference>
<evidence type="ECO:0000313" key="3">
    <source>
        <dbReference type="Proteomes" id="UP000277858"/>
    </source>
</evidence>
<dbReference type="PANTHER" id="PTHR39173:SF1">
    <property type="entry name" value="ACETYLTRANSFERASE"/>
    <property type="match status" value="1"/>
</dbReference>
<proteinExistence type="predicted"/>
<dbReference type="OrthoDB" id="9797989at2"/>
<dbReference type="SUPFAM" id="SSF55729">
    <property type="entry name" value="Acyl-CoA N-acyltransferases (Nat)"/>
    <property type="match status" value="1"/>
</dbReference>
<dbReference type="STRING" id="1122997.GCA_000425285_00971"/>
<organism evidence="2 3">
    <name type="scientific">Acidipropionibacterium jensenii</name>
    <dbReference type="NCBI Taxonomy" id="1749"/>
    <lineage>
        <taxon>Bacteria</taxon>
        <taxon>Bacillati</taxon>
        <taxon>Actinomycetota</taxon>
        <taxon>Actinomycetes</taxon>
        <taxon>Propionibacteriales</taxon>
        <taxon>Propionibacteriaceae</taxon>
        <taxon>Acidipropionibacterium</taxon>
    </lineage>
</organism>
<dbReference type="InterPro" id="IPR000182">
    <property type="entry name" value="GNAT_dom"/>
</dbReference>
<evidence type="ECO:0000259" key="1">
    <source>
        <dbReference type="PROSITE" id="PS51186"/>
    </source>
</evidence>
<sequence length="179" mass="19740">MTGQQAQIPLLLREPLPGDEVSVRAAQAELAAEDFDFMLGKKGQSWSEYLRDTDRVRRGVGLAEGRVPATMLVAVVSEQIVGRVHMRHALTPSLLREGGHIGFAVRPAFRRLGYGSEMLRQGLEILSGLGVERALVTCDDVNRGSIGVIECNGGALENTVTLENGRCERRYWISTHRRD</sequence>
<dbReference type="Gene3D" id="3.40.630.30">
    <property type="match status" value="1"/>
</dbReference>
<dbReference type="CDD" id="cd04301">
    <property type="entry name" value="NAT_SF"/>
    <property type="match status" value="1"/>
</dbReference>
<dbReference type="PROSITE" id="PS51186">
    <property type="entry name" value="GNAT"/>
    <property type="match status" value="1"/>
</dbReference>
<dbReference type="EMBL" id="LR134473">
    <property type="protein sequence ID" value="VEI02711.1"/>
    <property type="molecule type" value="Genomic_DNA"/>
</dbReference>
<accession>A0A3S5EV46</accession>
<protein>
    <submittedName>
        <fullName evidence="2">Predicted acetyltransferase</fullName>
    </submittedName>
</protein>
<dbReference type="GO" id="GO:0016747">
    <property type="term" value="F:acyltransferase activity, transferring groups other than amino-acyl groups"/>
    <property type="evidence" value="ECO:0007669"/>
    <property type="project" value="InterPro"/>
</dbReference>
<dbReference type="Pfam" id="PF00583">
    <property type="entry name" value="Acetyltransf_1"/>
    <property type="match status" value="1"/>
</dbReference>
<evidence type="ECO:0000313" key="2">
    <source>
        <dbReference type="EMBL" id="VEI02711.1"/>
    </source>
</evidence>
<dbReference type="RefSeq" id="WP_028702689.1">
    <property type="nucleotide sequence ID" value="NZ_JAKDOF010000021.1"/>
</dbReference>
<gene>
    <name evidence="2" type="ORF">NCTC13652_00892</name>
</gene>
<feature type="domain" description="N-acetyltransferase" evidence="1">
    <location>
        <begin position="10"/>
        <end position="178"/>
    </location>
</feature>
<dbReference type="AlphaFoldDB" id="A0A3S5EV46"/>
<dbReference type="PANTHER" id="PTHR39173">
    <property type="entry name" value="ACETYLTRANSFERASE"/>
    <property type="match status" value="1"/>
</dbReference>
<reference evidence="2 3" key="1">
    <citation type="submission" date="2018-12" db="EMBL/GenBank/DDBJ databases">
        <authorList>
            <consortium name="Pathogen Informatics"/>
        </authorList>
    </citation>
    <scope>NUCLEOTIDE SEQUENCE [LARGE SCALE GENOMIC DNA]</scope>
    <source>
        <strain evidence="2 3">NCTC13652</strain>
    </source>
</reference>
<dbReference type="Proteomes" id="UP000277858">
    <property type="component" value="Chromosome"/>
</dbReference>
<name>A0A3S5EV46_9ACTN</name>